<dbReference type="PANTHER" id="PTHR40088">
    <property type="entry name" value="PECTATE LYASE (EUROFUNG)"/>
    <property type="match status" value="1"/>
</dbReference>
<keyword evidence="5" id="KW-0732">Signal</keyword>
<keyword evidence="4" id="KW-0479">Metal-binding</keyword>
<evidence type="ECO:0000256" key="8">
    <source>
        <dbReference type="ARBA" id="ARBA00038263"/>
    </source>
</evidence>
<name>A0A533QDX9_9BACT</name>
<evidence type="ECO:0000256" key="3">
    <source>
        <dbReference type="ARBA" id="ARBA00022525"/>
    </source>
</evidence>
<dbReference type="InterPro" id="IPR006626">
    <property type="entry name" value="PbH1"/>
</dbReference>
<dbReference type="InterPro" id="IPR011459">
    <property type="entry name" value="DUF1565"/>
</dbReference>
<gene>
    <name evidence="12" type="ORF">JETT_0745</name>
</gene>
<organism evidence="12 13">
    <name type="scientific">Candidatus Jettenia ecosi</name>
    <dbReference type="NCBI Taxonomy" id="2494326"/>
    <lineage>
        <taxon>Bacteria</taxon>
        <taxon>Pseudomonadati</taxon>
        <taxon>Planctomycetota</taxon>
        <taxon>Candidatus Brocadiia</taxon>
        <taxon>Candidatus Brocadiales</taxon>
        <taxon>Candidatus Brocadiaceae</taxon>
        <taxon>Candidatus Jettenia</taxon>
    </lineage>
</organism>
<dbReference type="SUPFAM" id="SSF51126">
    <property type="entry name" value="Pectin lyase-like"/>
    <property type="match status" value="1"/>
</dbReference>
<evidence type="ECO:0000256" key="6">
    <source>
        <dbReference type="ARBA" id="ARBA00022837"/>
    </source>
</evidence>
<feature type="domain" description="Right handed beta helix" evidence="11">
    <location>
        <begin position="242"/>
        <end position="404"/>
    </location>
</feature>
<dbReference type="InterPro" id="IPR039448">
    <property type="entry name" value="Beta_helix"/>
</dbReference>
<dbReference type="PANTHER" id="PTHR40088:SF1">
    <property type="entry name" value="PECTATE LYASE PEL9"/>
    <property type="match status" value="1"/>
</dbReference>
<evidence type="ECO:0000256" key="2">
    <source>
        <dbReference type="ARBA" id="ARBA00004613"/>
    </source>
</evidence>
<evidence type="ECO:0000256" key="1">
    <source>
        <dbReference type="ARBA" id="ARBA00001913"/>
    </source>
</evidence>
<dbReference type="Pfam" id="PF13229">
    <property type="entry name" value="Beta_helix"/>
    <property type="match status" value="1"/>
</dbReference>
<protein>
    <submittedName>
        <fullName evidence="12">DUF1565 domain-containing protein</fullName>
    </submittedName>
</protein>
<comment type="subcellular location">
    <subcellularLocation>
        <location evidence="2">Secreted</location>
    </subcellularLocation>
</comment>
<evidence type="ECO:0000313" key="12">
    <source>
        <dbReference type="EMBL" id="TLD42957.1"/>
    </source>
</evidence>
<dbReference type="InterPro" id="IPR011050">
    <property type="entry name" value="Pectin_lyase_fold/virulence"/>
</dbReference>
<dbReference type="Pfam" id="PF07602">
    <property type="entry name" value="DUF1565"/>
    <property type="match status" value="1"/>
</dbReference>
<evidence type="ECO:0000256" key="5">
    <source>
        <dbReference type="ARBA" id="ARBA00022729"/>
    </source>
</evidence>
<feature type="domain" description="DUF1565" evidence="10">
    <location>
        <begin position="48"/>
        <end position="87"/>
    </location>
</feature>
<keyword evidence="6" id="KW-0106">Calcium</keyword>
<comment type="caution">
    <text evidence="12">The sequence shown here is derived from an EMBL/GenBank/DDBJ whole genome shotgun (WGS) entry which is preliminary data.</text>
</comment>
<dbReference type="AlphaFoldDB" id="A0A533QDX9"/>
<keyword evidence="3" id="KW-0964">Secreted</keyword>
<dbReference type="GO" id="GO:0005576">
    <property type="term" value="C:extracellular region"/>
    <property type="evidence" value="ECO:0007669"/>
    <property type="project" value="UniProtKB-SubCell"/>
</dbReference>
<feature type="region of interest" description="Disordered" evidence="9">
    <location>
        <begin position="582"/>
        <end position="633"/>
    </location>
</feature>
<dbReference type="Proteomes" id="UP000319783">
    <property type="component" value="Unassembled WGS sequence"/>
</dbReference>
<accession>A0A533QDX9</accession>
<dbReference type="GO" id="GO:0016837">
    <property type="term" value="F:carbon-oxygen lyase activity, acting on polysaccharides"/>
    <property type="evidence" value="ECO:0007669"/>
    <property type="project" value="TreeGrafter"/>
</dbReference>
<evidence type="ECO:0000256" key="4">
    <source>
        <dbReference type="ARBA" id="ARBA00022723"/>
    </source>
</evidence>
<evidence type="ECO:0000259" key="10">
    <source>
        <dbReference type="Pfam" id="PF07602"/>
    </source>
</evidence>
<evidence type="ECO:0000313" key="13">
    <source>
        <dbReference type="Proteomes" id="UP000319783"/>
    </source>
</evidence>
<dbReference type="Gene3D" id="2.160.20.10">
    <property type="entry name" value="Single-stranded right-handed beta-helix, Pectin lyase-like"/>
    <property type="match status" value="2"/>
</dbReference>
<dbReference type="InterPro" id="IPR052052">
    <property type="entry name" value="Polysaccharide_Lyase_9"/>
</dbReference>
<reference evidence="12 13" key="1">
    <citation type="submission" date="2019-04" db="EMBL/GenBank/DDBJ databases">
        <title>Genome of a novel bacterium Candidatus Jettenia ecosi reconstructed from metagenome of an anammox bioreactor.</title>
        <authorList>
            <person name="Mardanov A.V."/>
            <person name="Beletsky A.V."/>
            <person name="Ravin N.V."/>
            <person name="Botchkova E.A."/>
            <person name="Litti Y.V."/>
            <person name="Nozhevnikova A.N."/>
        </authorList>
    </citation>
    <scope>NUCLEOTIDE SEQUENCE [LARGE SCALE GENOMIC DNA]</scope>
    <source>
        <strain evidence="12">J2</strain>
    </source>
</reference>
<evidence type="ECO:0000256" key="9">
    <source>
        <dbReference type="SAM" id="MobiDB-lite"/>
    </source>
</evidence>
<sequence>MLLSHIQKVLTPLFPSLSILLSFVSATSIFFLSANERCLADTYYVATNGNDSNNGSLSNPWKTIEKSIEKLQPGDTLCLRSGTYYESQIVINNHGEKSNWITIKNYADESVTIDGCYKEFRSTPNSRWEVYDSSKGIYRSVDTYLNAEGIHGYFGSENGNYRLVSYERYSDLSADNEDYTDIGNIYLGPGIFWDSSDERIYIRLKHSEQEIAMGYAIPLDTNPCSTSMHIFPNHEVITFQEKSSYIHIGGINLRYQNNALEFKSGSNHIFLKNIDIIGGRTPVLIRNGVHGIVFDGIHVSGNVPPWIAWSDVKCGTEPGHAFQGPAISLQDSAYDIEIKNCTFEDTWDGIGAVDTSYDLHIHNNIFKGTRDDGVQLGSGCSDVEINHNRMIFVSKGISRHGSGSPPKPGTKYIHHNIIDCSKPMLGGRRDPDRLLSKKYHGPNGDGMVWARPLAKHEANRFGKGDPWKIYHNTMVFGKELNNKGTGHEYILKYFYRDQPQEVYNNIIIQTMDHWLARECRVADGSQIYDGNIYYRSINNPKTYFFKSHRERKKSSKKNFMSLSEFKSSKFFKSSKKYYPPGLENSGIEADPQLDENYYPDPNGPAATGAIPLPFGWPGRDGRKYRGALPPQQP</sequence>
<dbReference type="SMART" id="SM00710">
    <property type="entry name" value="PbH1"/>
    <property type="match status" value="4"/>
</dbReference>
<comment type="similarity">
    <text evidence="8">Belongs to the polysaccharide lyase 9 family.</text>
</comment>
<comment type="cofactor">
    <cofactor evidence="1">
        <name>Ca(2+)</name>
        <dbReference type="ChEBI" id="CHEBI:29108"/>
    </cofactor>
</comment>
<dbReference type="EMBL" id="SULG01000010">
    <property type="protein sequence ID" value="TLD42957.1"/>
    <property type="molecule type" value="Genomic_DNA"/>
</dbReference>
<keyword evidence="7" id="KW-0456">Lyase</keyword>
<dbReference type="GO" id="GO:0046872">
    <property type="term" value="F:metal ion binding"/>
    <property type="evidence" value="ECO:0007669"/>
    <property type="project" value="UniProtKB-KW"/>
</dbReference>
<evidence type="ECO:0000256" key="7">
    <source>
        <dbReference type="ARBA" id="ARBA00023239"/>
    </source>
</evidence>
<proteinExistence type="inferred from homology"/>
<evidence type="ECO:0000259" key="11">
    <source>
        <dbReference type="Pfam" id="PF13229"/>
    </source>
</evidence>
<dbReference type="InterPro" id="IPR012334">
    <property type="entry name" value="Pectin_lyas_fold"/>
</dbReference>